<proteinExistence type="predicted"/>
<evidence type="ECO:0008006" key="3">
    <source>
        <dbReference type="Google" id="ProtNLM"/>
    </source>
</evidence>
<reference evidence="1 2" key="1">
    <citation type="submission" date="2018-06" db="EMBL/GenBank/DDBJ databases">
        <title>Genomic Encyclopedia of Archaeal and Bacterial Type Strains, Phase II (KMG-II): from individual species to whole genera.</title>
        <authorList>
            <person name="Goeker M."/>
        </authorList>
    </citation>
    <scope>NUCLEOTIDE SEQUENCE [LARGE SCALE GENOMIC DNA]</scope>
    <source>
        <strain evidence="1 2">ATCC BAA-1881</strain>
    </source>
</reference>
<comment type="caution">
    <text evidence="1">The sequence shown here is derived from an EMBL/GenBank/DDBJ whole genome shotgun (WGS) entry which is preliminary data.</text>
</comment>
<dbReference type="Proteomes" id="UP000248806">
    <property type="component" value="Unassembled WGS sequence"/>
</dbReference>
<evidence type="ECO:0000313" key="2">
    <source>
        <dbReference type="Proteomes" id="UP000248806"/>
    </source>
</evidence>
<accession>A0A326TNV5</accession>
<organism evidence="1 2">
    <name type="scientific">Thermosporothrix hazakensis</name>
    <dbReference type="NCBI Taxonomy" id="644383"/>
    <lineage>
        <taxon>Bacteria</taxon>
        <taxon>Bacillati</taxon>
        <taxon>Chloroflexota</taxon>
        <taxon>Ktedonobacteria</taxon>
        <taxon>Ktedonobacterales</taxon>
        <taxon>Thermosporotrichaceae</taxon>
        <taxon>Thermosporothrix</taxon>
    </lineage>
</organism>
<dbReference type="EMBL" id="QKUF01000059">
    <property type="protein sequence ID" value="PZW18150.1"/>
    <property type="molecule type" value="Genomic_DNA"/>
</dbReference>
<protein>
    <recommendedName>
        <fullName evidence="3">Tetratricopeptide repeat protein</fullName>
    </recommendedName>
</protein>
<gene>
    <name evidence="1" type="ORF">EI42_06318</name>
</gene>
<name>A0A326TNV5_THEHA</name>
<sequence>MLNKVSLVPLEEDVAFVRTSLQSLDDMRGECYVLVGEPEKGLKYLEKATNTLDHKLTRTHCRLLMQQAEAYLAAGMPDISVDKAMEGLRVAKVLESTSNINWAKEIYLKIRTSPYKEELFAQRLRDAIKDK</sequence>
<evidence type="ECO:0000313" key="1">
    <source>
        <dbReference type="EMBL" id="PZW18150.1"/>
    </source>
</evidence>
<keyword evidence="2" id="KW-1185">Reference proteome</keyword>
<dbReference type="AlphaFoldDB" id="A0A326TNV5"/>